<keyword evidence="3 6" id="KW-0812">Transmembrane</keyword>
<evidence type="ECO:0000256" key="4">
    <source>
        <dbReference type="ARBA" id="ARBA00022989"/>
    </source>
</evidence>
<dbReference type="PANTHER" id="PTHR48041:SF139">
    <property type="entry name" value="PROTEIN SCARLET"/>
    <property type="match status" value="1"/>
</dbReference>
<evidence type="ECO:0000256" key="3">
    <source>
        <dbReference type="ARBA" id="ARBA00022692"/>
    </source>
</evidence>
<comment type="subcellular location">
    <subcellularLocation>
        <location evidence="1">Membrane</location>
        <topology evidence="1">Multi-pass membrane protein</topology>
    </subcellularLocation>
</comment>
<proteinExistence type="predicted"/>
<feature type="transmembrane region" description="Helical" evidence="6">
    <location>
        <begin position="209"/>
        <end position="242"/>
    </location>
</feature>
<dbReference type="Proteomes" id="UP000694888">
    <property type="component" value="Unplaced"/>
</dbReference>
<keyword evidence="4 6" id="KW-1133">Transmembrane helix</keyword>
<dbReference type="RefSeq" id="XP_012935669.1">
    <property type="nucleotide sequence ID" value="XM_013080215.1"/>
</dbReference>
<reference evidence="9" key="1">
    <citation type="submission" date="2025-08" db="UniProtKB">
        <authorList>
            <consortium name="RefSeq"/>
        </authorList>
    </citation>
    <scope>IDENTIFICATION</scope>
</reference>
<evidence type="ECO:0000313" key="9">
    <source>
        <dbReference type="RefSeq" id="XP_012935669.1"/>
    </source>
</evidence>
<accession>A0ABM0ZVZ8</accession>
<evidence type="ECO:0000313" key="8">
    <source>
        <dbReference type="Proteomes" id="UP000694888"/>
    </source>
</evidence>
<feature type="transmembrane region" description="Helical" evidence="6">
    <location>
        <begin position="324"/>
        <end position="344"/>
    </location>
</feature>
<dbReference type="GeneID" id="101858847"/>
<keyword evidence="8" id="KW-1185">Reference proteome</keyword>
<protein>
    <submittedName>
        <fullName evidence="9">Protein white</fullName>
    </submittedName>
</protein>
<keyword evidence="2" id="KW-0813">Transport</keyword>
<evidence type="ECO:0000256" key="1">
    <source>
        <dbReference type="ARBA" id="ARBA00004141"/>
    </source>
</evidence>
<evidence type="ECO:0000259" key="7">
    <source>
        <dbReference type="Pfam" id="PF01061"/>
    </source>
</evidence>
<feature type="transmembrane region" description="Helical" evidence="6">
    <location>
        <begin position="109"/>
        <end position="132"/>
    </location>
</feature>
<feature type="transmembrane region" description="Helical" evidence="6">
    <location>
        <begin position="144"/>
        <end position="165"/>
    </location>
</feature>
<feature type="domain" description="ABC-2 type transporter transmembrane" evidence="7">
    <location>
        <begin position="210"/>
        <end position="273"/>
    </location>
</feature>
<dbReference type="InterPro" id="IPR050352">
    <property type="entry name" value="ABCG_transporters"/>
</dbReference>
<gene>
    <name evidence="9" type="primary">LOC101858847</name>
</gene>
<keyword evidence="5 6" id="KW-0472">Membrane</keyword>
<dbReference type="PANTHER" id="PTHR48041">
    <property type="entry name" value="ABC TRANSPORTER G FAMILY MEMBER 28"/>
    <property type="match status" value="1"/>
</dbReference>
<evidence type="ECO:0000256" key="6">
    <source>
        <dbReference type="SAM" id="Phobius"/>
    </source>
</evidence>
<evidence type="ECO:0000256" key="5">
    <source>
        <dbReference type="ARBA" id="ARBA00023136"/>
    </source>
</evidence>
<evidence type="ECO:0000256" key="2">
    <source>
        <dbReference type="ARBA" id="ARBA00022448"/>
    </source>
</evidence>
<feature type="domain" description="ABC-2 type transporter transmembrane" evidence="7">
    <location>
        <begin position="92"/>
        <end position="200"/>
    </location>
</feature>
<organism evidence="8 9">
    <name type="scientific">Aplysia californica</name>
    <name type="common">California sea hare</name>
    <dbReference type="NCBI Taxonomy" id="6500"/>
    <lineage>
        <taxon>Eukaryota</taxon>
        <taxon>Metazoa</taxon>
        <taxon>Spiralia</taxon>
        <taxon>Lophotrochozoa</taxon>
        <taxon>Mollusca</taxon>
        <taxon>Gastropoda</taxon>
        <taxon>Heterobranchia</taxon>
        <taxon>Euthyneura</taxon>
        <taxon>Tectipleura</taxon>
        <taxon>Aplysiida</taxon>
        <taxon>Aplysioidea</taxon>
        <taxon>Aplysiidae</taxon>
        <taxon>Aplysia</taxon>
    </lineage>
</organism>
<dbReference type="InterPro" id="IPR013525">
    <property type="entry name" value="ABC2_TM"/>
</dbReference>
<name>A0ABM0ZVZ8_APLCA</name>
<dbReference type="Pfam" id="PF01061">
    <property type="entry name" value="ABC2_membrane"/>
    <property type="match status" value="2"/>
</dbReference>
<sequence>MGKSDEAFDFFNRLNYPCPRNFNPADHYILTLAIVPGKEEECRRKTNAICDTFTESPQARHIDSEIDLRLRESELADHIVVSDTYASSLWVQVKNLFWRSWIAQFRDAMLFWVRIGQSLAIGLVLGLVYLQLDVDQKGVQNINGAIYLLILNVTFTNVFAVLTSFPEEMGIVMRELGTGLYRVDIYYIAKIVTEVRAKVLACYCYRQRVLWYVISVITGDTTLALSLTSPVLVPFLLFGGVFLNGDDTPVYFVWLEGVSWFKYSNELMMVNQWEKEEYIECENKTISPNRTQKEICQALTCQFTSGADVLEYNSMDADDVGSDYAALCGIMFVFYLFAFIALSIRARRSKE</sequence>